<feature type="transmembrane region" description="Helical" evidence="15">
    <location>
        <begin position="293"/>
        <end position="320"/>
    </location>
</feature>
<keyword evidence="15" id="KW-1133">Transmembrane helix</keyword>
<evidence type="ECO:0000256" key="2">
    <source>
        <dbReference type="ARBA" id="ARBA00004174"/>
    </source>
</evidence>
<evidence type="ECO:0000313" key="16">
    <source>
        <dbReference type="EMBL" id="KAL3283522.1"/>
    </source>
</evidence>
<dbReference type="PROSITE" id="PS00086">
    <property type="entry name" value="CYTOCHROME_P450"/>
    <property type="match status" value="1"/>
</dbReference>
<keyword evidence="8" id="KW-0492">Microsome</keyword>
<evidence type="ECO:0000256" key="12">
    <source>
        <dbReference type="ARBA" id="ARBA00023136"/>
    </source>
</evidence>
<proteinExistence type="inferred from homology"/>
<evidence type="ECO:0008006" key="18">
    <source>
        <dbReference type="Google" id="ProtNLM"/>
    </source>
</evidence>
<reference evidence="16 17" key="1">
    <citation type="journal article" date="2021" name="BMC Biol.">
        <title>Horizontally acquired antibacterial genes associated with adaptive radiation of ladybird beetles.</title>
        <authorList>
            <person name="Li H.S."/>
            <person name="Tang X.F."/>
            <person name="Huang Y.H."/>
            <person name="Xu Z.Y."/>
            <person name="Chen M.L."/>
            <person name="Du X.Y."/>
            <person name="Qiu B.Y."/>
            <person name="Chen P.T."/>
            <person name="Zhang W."/>
            <person name="Slipinski A."/>
            <person name="Escalona H.E."/>
            <person name="Waterhouse R.M."/>
            <person name="Zwick A."/>
            <person name="Pang H."/>
        </authorList>
    </citation>
    <scope>NUCLEOTIDE SEQUENCE [LARGE SCALE GENOMIC DNA]</scope>
    <source>
        <strain evidence="16">SYSU2018</strain>
    </source>
</reference>
<dbReference type="AlphaFoldDB" id="A0ABD2NXU5"/>
<comment type="cofactor">
    <cofactor evidence="1 13">
        <name>heme</name>
        <dbReference type="ChEBI" id="CHEBI:30413"/>
    </cofactor>
</comment>
<name>A0ABD2NXU5_9CUCU</name>
<evidence type="ECO:0000256" key="13">
    <source>
        <dbReference type="PIRSR" id="PIRSR602401-1"/>
    </source>
</evidence>
<dbReference type="GO" id="GO:0046872">
    <property type="term" value="F:metal ion binding"/>
    <property type="evidence" value="ECO:0007669"/>
    <property type="project" value="UniProtKB-KW"/>
</dbReference>
<protein>
    <recommendedName>
        <fullName evidence="18">Cytochrome P450</fullName>
    </recommendedName>
</protein>
<dbReference type="InterPro" id="IPR001128">
    <property type="entry name" value="Cyt_P450"/>
</dbReference>
<comment type="subcellular location">
    <subcellularLocation>
        <location evidence="3">Endoplasmic reticulum membrane</location>
        <topology evidence="3">Peripheral membrane protein</topology>
    </subcellularLocation>
    <subcellularLocation>
        <location evidence="2">Microsome membrane</location>
        <topology evidence="2">Peripheral membrane protein</topology>
    </subcellularLocation>
</comment>
<dbReference type="Proteomes" id="UP001516400">
    <property type="component" value="Unassembled WGS sequence"/>
</dbReference>
<dbReference type="PRINTS" id="PR00385">
    <property type="entry name" value="P450"/>
</dbReference>
<gene>
    <name evidence="16" type="ORF">HHI36_006661</name>
</gene>
<dbReference type="PRINTS" id="PR00463">
    <property type="entry name" value="EP450I"/>
</dbReference>
<evidence type="ECO:0000256" key="6">
    <source>
        <dbReference type="ARBA" id="ARBA00022723"/>
    </source>
</evidence>
<dbReference type="InterPro" id="IPR050476">
    <property type="entry name" value="Insect_CytP450_Detox"/>
</dbReference>
<dbReference type="PANTHER" id="PTHR24292">
    <property type="entry name" value="CYTOCHROME P450"/>
    <property type="match status" value="1"/>
</dbReference>
<keyword evidence="9 14" id="KW-0560">Oxidoreductase</keyword>
<evidence type="ECO:0000256" key="10">
    <source>
        <dbReference type="ARBA" id="ARBA00023004"/>
    </source>
</evidence>
<keyword evidence="7" id="KW-0256">Endoplasmic reticulum</keyword>
<evidence type="ECO:0000313" key="17">
    <source>
        <dbReference type="Proteomes" id="UP001516400"/>
    </source>
</evidence>
<evidence type="ECO:0000256" key="14">
    <source>
        <dbReference type="RuleBase" id="RU000461"/>
    </source>
</evidence>
<feature type="transmembrane region" description="Helical" evidence="15">
    <location>
        <begin position="6"/>
        <end position="23"/>
    </location>
</feature>
<keyword evidence="6 13" id="KW-0479">Metal-binding</keyword>
<dbReference type="InterPro" id="IPR017972">
    <property type="entry name" value="Cyt_P450_CS"/>
</dbReference>
<keyword evidence="12 15" id="KW-0472">Membrane</keyword>
<evidence type="ECO:0000256" key="15">
    <source>
        <dbReference type="SAM" id="Phobius"/>
    </source>
</evidence>
<dbReference type="CDD" id="cd11056">
    <property type="entry name" value="CYP6-like"/>
    <property type="match status" value="1"/>
</dbReference>
<comment type="caution">
    <text evidence="16">The sequence shown here is derived from an EMBL/GenBank/DDBJ whole genome shotgun (WGS) entry which is preliminary data.</text>
</comment>
<organism evidence="16 17">
    <name type="scientific">Cryptolaemus montrouzieri</name>
    <dbReference type="NCBI Taxonomy" id="559131"/>
    <lineage>
        <taxon>Eukaryota</taxon>
        <taxon>Metazoa</taxon>
        <taxon>Ecdysozoa</taxon>
        <taxon>Arthropoda</taxon>
        <taxon>Hexapoda</taxon>
        <taxon>Insecta</taxon>
        <taxon>Pterygota</taxon>
        <taxon>Neoptera</taxon>
        <taxon>Endopterygota</taxon>
        <taxon>Coleoptera</taxon>
        <taxon>Polyphaga</taxon>
        <taxon>Cucujiformia</taxon>
        <taxon>Coccinelloidea</taxon>
        <taxon>Coccinellidae</taxon>
        <taxon>Scymninae</taxon>
        <taxon>Scymnini</taxon>
        <taxon>Cryptolaemus</taxon>
    </lineage>
</organism>
<evidence type="ECO:0000256" key="5">
    <source>
        <dbReference type="ARBA" id="ARBA00022617"/>
    </source>
</evidence>
<dbReference type="InterPro" id="IPR036396">
    <property type="entry name" value="Cyt_P450_sf"/>
</dbReference>
<keyword evidence="10 13" id="KW-0408">Iron</keyword>
<evidence type="ECO:0000256" key="7">
    <source>
        <dbReference type="ARBA" id="ARBA00022824"/>
    </source>
</evidence>
<keyword evidence="15" id="KW-0812">Transmembrane</keyword>
<sequence>MIHWVVHAFLFISLLLYLIHKYISRNFDYWEKRNIPFLKPKPFVGNFLEVIIRKCDIGHHFASLYNLSNEPYFGMFIISKPILVVRDPEILKHILVKDFDVFIDRNLLTPKHEPATSHMLFSEKGEEWRTMRSRVSPFFTSNKLRTMFTHIDNIALSMQDYISKNCHQKSLEAKEVCCKYSTDVIAKCAFAINSNSFINENGEFRNISRKIFDFRYITSIRMLSYFFIHSIAKVFRMKLFDPTIITFLRSVFWESIRIREENHKEGNDLLDIIVELRANEEFRRTMNFEGDKVIAQAFIFFVAGFETTASTISFTLYELCLNSKIQKKLKENIRETLRKHDNKLTYNAVAEMDYLDSVVKETLRKYPALPFLDRVCNDNYKIPGTETILEKGVLVVVPMVGLHHDPAFYSEPEKYIPERFEEPRRDLSFLPFGKGPRACIGERLGILATKLAIIRILCEFQLEKNEDTPVPLVFEPRSLLLASTIGLPMKFKRSESLFSN</sequence>
<dbReference type="InterPro" id="IPR002401">
    <property type="entry name" value="Cyt_P450_E_grp-I"/>
</dbReference>
<dbReference type="Pfam" id="PF00067">
    <property type="entry name" value="p450"/>
    <property type="match status" value="1"/>
</dbReference>
<keyword evidence="11 14" id="KW-0503">Monooxygenase</keyword>
<evidence type="ECO:0000256" key="3">
    <source>
        <dbReference type="ARBA" id="ARBA00004406"/>
    </source>
</evidence>
<evidence type="ECO:0000256" key="8">
    <source>
        <dbReference type="ARBA" id="ARBA00022848"/>
    </source>
</evidence>
<dbReference type="EMBL" id="JABFTP020000144">
    <property type="protein sequence ID" value="KAL3283522.1"/>
    <property type="molecule type" value="Genomic_DNA"/>
</dbReference>
<dbReference type="GO" id="GO:0005789">
    <property type="term" value="C:endoplasmic reticulum membrane"/>
    <property type="evidence" value="ECO:0007669"/>
    <property type="project" value="UniProtKB-SubCell"/>
</dbReference>
<dbReference type="PANTHER" id="PTHR24292:SF45">
    <property type="entry name" value="CYTOCHROME P450 6G1-RELATED"/>
    <property type="match status" value="1"/>
</dbReference>
<comment type="similarity">
    <text evidence="4 14">Belongs to the cytochrome P450 family.</text>
</comment>
<dbReference type="SUPFAM" id="SSF48264">
    <property type="entry name" value="Cytochrome P450"/>
    <property type="match status" value="1"/>
</dbReference>
<keyword evidence="17" id="KW-1185">Reference proteome</keyword>
<keyword evidence="5 13" id="KW-0349">Heme</keyword>
<feature type="binding site" description="axial binding residue" evidence="13">
    <location>
        <position position="439"/>
    </location>
    <ligand>
        <name>heme</name>
        <dbReference type="ChEBI" id="CHEBI:30413"/>
    </ligand>
    <ligandPart>
        <name>Fe</name>
        <dbReference type="ChEBI" id="CHEBI:18248"/>
    </ligandPart>
</feature>
<evidence type="ECO:0000256" key="1">
    <source>
        <dbReference type="ARBA" id="ARBA00001971"/>
    </source>
</evidence>
<evidence type="ECO:0000256" key="9">
    <source>
        <dbReference type="ARBA" id="ARBA00023002"/>
    </source>
</evidence>
<evidence type="ECO:0000256" key="11">
    <source>
        <dbReference type="ARBA" id="ARBA00023033"/>
    </source>
</evidence>
<dbReference type="GO" id="GO:0004497">
    <property type="term" value="F:monooxygenase activity"/>
    <property type="evidence" value="ECO:0007669"/>
    <property type="project" value="UniProtKB-KW"/>
</dbReference>
<evidence type="ECO:0000256" key="4">
    <source>
        <dbReference type="ARBA" id="ARBA00010617"/>
    </source>
</evidence>
<dbReference type="FunFam" id="1.10.630.10:FF:000042">
    <property type="entry name" value="Cytochrome P450"/>
    <property type="match status" value="1"/>
</dbReference>
<accession>A0ABD2NXU5</accession>
<dbReference type="Gene3D" id="1.10.630.10">
    <property type="entry name" value="Cytochrome P450"/>
    <property type="match status" value="1"/>
</dbReference>